<keyword evidence="2" id="KW-1185">Reference proteome</keyword>
<feature type="non-terminal residue" evidence="1">
    <location>
        <position position="1"/>
    </location>
</feature>
<evidence type="ECO:0000313" key="1">
    <source>
        <dbReference type="EMBL" id="CAG7725683.1"/>
    </source>
</evidence>
<proteinExistence type="predicted"/>
<name>A0A8J2JUS1_9HEXA</name>
<dbReference type="AlphaFoldDB" id="A0A8J2JUS1"/>
<protein>
    <submittedName>
        <fullName evidence="1">Uncharacterized protein</fullName>
    </submittedName>
</protein>
<dbReference type="EMBL" id="CAJVCH010125475">
    <property type="protein sequence ID" value="CAG7725683.1"/>
    <property type="molecule type" value="Genomic_DNA"/>
</dbReference>
<evidence type="ECO:0000313" key="2">
    <source>
        <dbReference type="Proteomes" id="UP000708208"/>
    </source>
</evidence>
<organism evidence="1 2">
    <name type="scientific">Allacma fusca</name>
    <dbReference type="NCBI Taxonomy" id="39272"/>
    <lineage>
        <taxon>Eukaryota</taxon>
        <taxon>Metazoa</taxon>
        <taxon>Ecdysozoa</taxon>
        <taxon>Arthropoda</taxon>
        <taxon>Hexapoda</taxon>
        <taxon>Collembola</taxon>
        <taxon>Symphypleona</taxon>
        <taxon>Sminthuridae</taxon>
        <taxon>Allacma</taxon>
    </lineage>
</organism>
<accession>A0A8J2JUS1</accession>
<sequence>VVNWFRLYATEQSMYNVLVPNRIQIQLFGKTLEDIRPVRPVVNDGSCFSKRISTTYLDDKSKTSGEFEMFAIEA</sequence>
<gene>
    <name evidence="1" type="ORF">AFUS01_LOCUS14630</name>
</gene>
<comment type="caution">
    <text evidence="1">The sequence shown here is derived from an EMBL/GenBank/DDBJ whole genome shotgun (WGS) entry which is preliminary data.</text>
</comment>
<reference evidence="1" key="1">
    <citation type="submission" date="2021-06" db="EMBL/GenBank/DDBJ databases">
        <authorList>
            <person name="Hodson N. C."/>
            <person name="Mongue J. A."/>
            <person name="Jaron S. K."/>
        </authorList>
    </citation>
    <scope>NUCLEOTIDE SEQUENCE</scope>
</reference>
<dbReference type="Proteomes" id="UP000708208">
    <property type="component" value="Unassembled WGS sequence"/>
</dbReference>